<sequence>MVRFLAAIALCAAVPALGACAAETAAPGIEPMFADVEPESSDTSPDISAEQQRAFFVRASDGTEPSSPQCDGRGVLILASVQLWADEVPDRLARELAADPRAEFTYPGQCRSLRDRDNGDPIYPVYIDFGNDIDALCDAAASHPGGTTRLLRNVYDDVMPC</sequence>
<evidence type="ECO:0000313" key="2">
    <source>
        <dbReference type="EMBL" id="MBG6122610.1"/>
    </source>
</evidence>
<protein>
    <recommendedName>
        <fullName evidence="4">Secreted protein</fullName>
    </recommendedName>
</protein>
<evidence type="ECO:0000256" key="1">
    <source>
        <dbReference type="SAM" id="SignalP"/>
    </source>
</evidence>
<gene>
    <name evidence="2" type="ORF">IW254_001579</name>
</gene>
<feature type="chain" id="PRO_5037158940" description="Secreted protein" evidence="1">
    <location>
        <begin position="22"/>
        <end position="161"/>
    </location>
</feature>
<proteinExistence type="predicted"/>
<reference evidence="2" key="1">
    <citation type="submission" date="2020-11" db="EMBL/GenBank/DDBJ databases">
        <title>Sequencing the genomes of 1000 actinobacteria strains.</title>
        <authorList>
            <person name="Klenk H.-P."/>
        </authorList>
    </citation>
    <scope>NUCLEOTIDE SEQUENCE</scope>
    <source>
        <strain evidence="2">DSM 45632</strain>
    </source>
</reference>
<comment type="caution">
    <text evidence="2">The sequence shown here is derived from an EMBL/GenBank/DDBJ whole genome shotgun (WGS) entry which is preliminary data.</text>
</comment>
<keyword evidence="3" id="KW-1185">Reference proteome</keyword>
<dbReference type="PROSITE" id="PS51257">
    <property type="entry name" value="PROKAR_LIPOPROTEIN"/>
    <property type="match status" value="1"/>
</dbReference>
<evidence type="ECO:0000313" key="3">
    <source>
        <dbReference type="Proteomes" id="UP000658613"/>
    </source>
</evidence>
<organism evidence="2 3">
    <name type="scientific">Corynebacterium aquatimens</name>
    <dbReference type="NCBI Taxonomy" id="1190508"/>
    <lineage>
        <taxon>Bacteria</taxon>
        <taxon>Bacillati</taxon>
        <taxon>Actinomycetota</taxon>
        <taxon>Actinomycetes</taxon>
        <taxon>Mycobacteriales</taxon>
        <taxon>Corynebacteriaceae</taxon>
        <taxon>Corynebacterium</taxon>
    </lineage>
</organism>
<dbReference type="Proteomes" id="UP000658613">
    <property type="component" value="Unassembled WGS sequence"/>
</dbReference>
<name>A0A931GUB9_9CORY</name>
<feature type="signal peptide" evidence="1">
    <location>
        <begin position="1"/>
        <end position="21"/>
    </location>
</feature>
<keyword evidence="1" id="KW-0732">Signal</keyword>
<dbReference type="AlphaFoldDB" id="A0A931GUB9"/>
<dbReference type="RefSeq" id="WP_196824974.1">
    <property type="nucleotide sequence ID" value="NZ_CP046980.1"/>
</dbReference>
<dbReference type="EMBL" id="JADOUE010000001">
    <property type="protein sequence ID" value="MBG6122610.1"/>
    <property type="molecule type" value="Genomic_DNA"/>
</dbReference>
<accession>A0A931GUB9</accession>
<evidence type="ECO:0008006" key="4">
    <source>
        <dbReference type="Google" id="ProtNLM"/>
    </source>
</evidence>